<name>A0A4R9KAQ2_9LEPT</name>
<proteinExistence type="predicted"/>
<gene>
    <name evidence="1" type="ORF">EHQ58_04490</name>
</gene>
<dbReference type="AlphaFoldDB" id="A0A4R9KAQ2"/>
<dbReference type="EMBL" id="RQGD01000014">
    <property type="protein sequence ID" value="TGL61873.1"/>
    <property type="molecule type" value="Genomic_DNA"/>
</dbReference>
<evidence type="ECO:0000313" key="1">
    <source>
        <dbReference type="EMBL" id="TGL61873.1"/>
    </source>
</evidence>
<dbReference type="Proteomes" id="UP000297693">
    <property type="component" value="Unassembled WGS sequence"/>
</dbReference>
<protein>
    <submittedName>
        <fullName evidence="1">Uncharacterized protein</fullName>
    </submittedName>
</protein>
<reference evidence="1" key="1">
    <citation type="journal article" date="2019" name="PLoS Negl. Trop. Dis.">
        <title>Revisiting the worldwide diversity of Leptospira species in the environment.</title>
        <authorList>
            <person name="Vincent A.T."/>
            <person name="Schiettekatte O."/>
            <person name="Bourhy P."/>
            <person name="Veyrier F.J."/>
            <person name="Picardeau M."/>
        </authorList>
    </citation>
    <scope>NUCLEOTIDE SEQUENCE [LARGE SCALE GENOMIC DNA]</scope>
    <source>
        <strain evidence="1">201702476</strain>
    </source>
</reference>
<sequence>MKNIVLLKRLAIVTLLLFATTMFTAPKKNKNVLTPVSISLLESSGAVAPEFRYALEVRLERTSSSYFIFRKEVRDGKQIINRKKRISESKFKKTYSELRALGADKFQKTSLPDEKLLGVSYNEFQFKSGPTESHFYYLNKELEKKNFKTKRDIIQIMKRLHP</sequence>
<accession>A0A4R9KAQ2</accession>
<organism evidence="1 2">
    <name type="scientific">Leptospira ognonensis</name>
    <dbReference type="NCBI Taxonomy" id="2484945"/>
    <lineage>
        <taxon>Bacteria</taxon>
        <taxon>Pseudomonadati</taxon>
        <taxon>Spirochaetota</taxon>
        <taxon>Spirochaetia</taxon>
        <taxon>Leptospirales</taxon>
        <taxon>Leptospiraceae</taxon>
        <taxon>Leptospira</taxon>
    </lineage>
</organism>
<keyword evidence="2" id="KW-1185">Reference proteome</keyword>
<evidence type="ECO:0000313" key="2">
    <source>
        <dbReference type="Proteomes" id="UP000297693"/>
    </source>
</evidence>
<dbReference type="RefSeq" id="WP_167883531.1">
    <property type="nucleotide sequence ID" value="NZ_RQGD01000014.1"/>
</dbReference>
<comment type="caution">
    <text evidence="1">The sequence shown here is derived from an EMBL/GenBank/DDBJ whole genome shotgun (WGS) entry which is preliminary data.</text>
</comment>